<protein>
    <submittedName>
        <fullName evidence="2">Small ubiquitin-related modifier 3</fullName>
    </submittedName>
</protein>
<dbReference type="AlphaFoldDB" id="A0ABD1BG64"/>
<evidence type="ECO:0000313" key="3">
    <source>
        <dbReference type="Proteomes" id="UP001558713"/>
    </source>
</evidence>
<sequence>MSNPQEEDNKPIDQEASITLKVTSQDRDEVFMKIKISTPLKKLMYAYCNRRGLKLDAFAFFFLFDGRRIHREQTPEELDMEDGDEIYAGRTMSGGLRANQRQWSYMLFDHNRLESIFNP</sequence>
<dbReference type="PANTHER" id="PTHR10562">
    <property type="entry name" value="SMALL UBIQUITIN-RELATED MODIFIER"/>
    <property type="match status" value="1"/>
</dbReference>
<dbReference type="InterPro" id="IPR029071">
    <property type="entry name" value="Ubiquitin-like_domsf"/>
</dbReference>
<evidence type="ECO:0000313" key="2">
    <source>
        <dbReference type="EMBL" id="KAL1216914.1"/>
    </source>
</evidence>
<proteinExistence type="predicted"/>
<comment type="caution">
    <text evidence="2">The sequence shown here is derived from an EMBL/GenBank/DDBJ whole genome shotgun (WGS) entry which is preliminary data.</text>
</comment>
<name>A0ABD1BG64_CARAN</name>
<reference evidence="2 3" key="1">
    <citation type="submission" date="2024-04" db="EMBL/GenBank/DDBJ databases">
        <title>Genome assembly C_amara_ONT_v2.</title>
        <authorList>
            <person name="Yant L."/>
            <person name="Moore C."/>
            <person name="Slenker M."/>
        </authorList>
    </citation>
    <scope>NUCLEOTIDE SEQUENCE [LARGE SCALE GENOMIC DNA]</scope>
    <source>
        <tissue evidence="2">Leaf</tissue>
    </source>
</reference>
<dbReference type="SUPFAM" id="SSF54236">
    <property type="entry name" value="Ubiquitin-like"/>
    <property type="match status" value="1"/>
</dbReference>
<accession>A0ABD1BG64</accession>
<dbReference type="InterPro" id="IPR000626">
    <property type="entry name" value="Ubiquitin-like_dom"/>
</dbReference>
<dbReference type="Pfam" id="PF11976">
    <property type="entry name" value="Rad60-SLD"/>
    <property type="match status" value="1"/>
</dbReference>
<feature type="domain" description="Ubiquitin-like" evidence="1">
    <location>
        <begin position="16"/>
        <end position="95"/>
    </location>
</feature>
<dbReference type="EMBL" id="JBANAX010000256">
    <property type="protein sequence ID" value="KAL1216914.1"/>
    <property type="molecule type" value="Genomic_DNA"/>
</dbReference>
<dbReference type="Proteomes" id="UP001558713">
    <property type="component" value="Unassembled WGS sequence"/>
</dbReference>
<keyword evidence="3" id="KW-1185">Reference proteome</keyword>
<organism evidence="2 3">
    <name type="scientific">Cardamine amara subsp. amara</name>
    <dbReference type="NCBI Taxonomy" id="228776"/>
    <lineage>
        <taxon>Eukaryota</taxon>
        <taxon>Viridiplantae</taxon>
        <taxon>Streptophyta</taxon>
        <taxon>Embryophyta</taxon>
        <taxon>Tracheophyta</taxon>
        <taxon>Spermatophyta</taxon>
        <taxon>Magnoliopsida</taxon>
        <taxon>eudicotyledons</taxon>
        <taxon>Gunneridae</taxon>
        <taxon>Pentapetalae</taxon>
        <taxon>rosids</taxon>
        <taxon>malvids</taxon>
        <taxon>Brassicales</taxon>
        <taxon>Brassicaceae</taxon>
        <taxon>Cardamineae</taxon>
        <taxon>Cardamine</taxon>
    </lineage>
</organism>
<evidence type="ECO:0000259" key="1">
    <source>
        <dbReference type="PROSITE" id="PS50053"/>
    </source>
</evidence>
<dbReference type="InterPro" id="IPR022617">
    <property type="entry name" value="Rad60/SUMO-like_dom"/>
</dbReference>
<dbReference type="PROSITE" id="PS50053">
    <property type="entry name" value="UBIQUITIN_2"/>
    <property type="match status" value="1"/>
</dbReference>
<dbReference type="Gene3D" id="3.10.20.90">
    <property type="entry name" value="Phosphatidylinositol 3-kinase Catalytic Subunit, Chain A, domain 1"/>
    <property type="match status" value="1"/>
</dbReference>
<gene>
    <name evidence="2" type="ORF">V5N11_011090</name>
</gene>